<dbReference type="Gene3D" id="1.20.1290.10">
    <property type="entry name" value="AhpD-like"/>
    <property type="match status" value="2"/>
</dbReference>
<dbReference type="SUPFAM" id="SSF69118">
    <property type="entry name" value="AhpD-like"/>
    <property type="match status" value="2"/>
</dbReference>
<dbReference type="GO" id="GO:0051920">
    <property type="term" value="F:peroxiredoxin activity"/>
    <property type="evidence" value="ECO:0007669"/>
    <property type="project" value="InterPro"/>
</dbReference>
<dbReference type="PANTHER" id="PTHR33930">
    <property type="entry name" value="ALKYL HYDROPEROXIDE REDUCTASE AHPD"/>
    <property type="match status" value="1"/>
</dbReference>
<dbReference type="Proteomes" id="UP000551878">
    <property type="component" value="Unassembled WGS sequence"/>
</dbReference>
<dbReference type="AlphaFoldDB" id="A0A840QLN1"/>
<dbReference type="InterPro" id="IPR004675">
    <property type="entry name" value="AhpD_core"/>
</dbReference>
<comment type="caution">
    <text evidence="2">The sequence shown here is derived from an EMBL/GenBank/DDBJ whole genome shotgun (WGS) entry which is preliminary data.</text>
</comment>
<evidence type="ECO:0000313" key="3">
    <source>
        <dbReference type="Proteomes" id="UP000551878"/>
    </source>
</evidence>
<dbReference type="InterPro" id="IPR003779">
    <property type="entry name" value="CMD-like"/>
</dbReference>
<protein>
    <submittedName>
        <fullName evidence="2">AhpD family alkylhydroperoxidase</fullName>
    </submittedName>
</protein>
<keyword evidence="3" id="KW-1185">Reference proteome</keyword>
<dbReference type="RefSeq" id="WP_184662747.1">
    <property type="nucleotide sequence ID" value="NZ_JACHHB010000001.1"/>
</dbReference>
<feature type="domain" description="Carboxymuconolactone decarboxylase-like" evidence="1">
    <location>
        <begin position="133"/>
        <end position="214"/>
    </location>
</feature>
<gene>
    <name evidence="2" type="ORF">HNQ41_000419</name>
</gene>
<feature type="domain" description="Carboxymuconolactone decarboxylase-like" evidence="1">
    <location>
        <begin position="23"/>
        <end position="105"/>
    </location>
</feature>
<evidence type="ECO:0000313" key="2">
    <source>
        <dbReference type="EMBL" id="MBB5172279.1"/>
    </source>
</evidence>
<dbReference type="InterPro" id="IPR029032">
    <property type="entry name" value="AhpD-like"/>
</dbReference>
<reference evidence="2 3" key="1">
    <citation type="submission" date="2020-08" db="EMBL/GenBank/DDBJ databases">
        <title>Genomic Encyclopedia of Type Strains, Phase IV (KMG-IV): sequencing the most valuable type-strain genomes for metagenomic binning, comparative biology and taxonomic classification.</title>
        <authorList>
            <person name="Goeker M."/>
        </authorList>
    </citation>
    <scope>NUCLEOTIDE SEQUENCE [LARGE SCALE GENOMIC DNA]</scope>
    <source>
        <strain evidence="2 3">DSM 24696</strain>
    </source>
</reference>
<keyword evidence="2" id="KW-0575">Peroxidase</keyword>
<dbReference type="EMBL" id="JACHHB010000001">
    <property type="protein sequence ID" value="MBB5172279.1"/>
    <property type="molecule type" value="Genomic_DNA"/>
</dbReference>
<keyword evidence="2" id="KW-0560">Oxidoreductase</keyword>
<name>A0A840QLN1_9BACI</name>
<sequence>MSNESLYQKSYFNRLSELKDYAPEVFEAFIDFDQKALAPGKLTTKFKELIAVAVAHVTGFPYCIELHTQNVKKEEASKEEMTEAIMVATALKGGAAFAHSVNALNTYDGHEDEELYKKSYFSRIKELSDLNNQAFEAFVNFDQQSMKEGKLSKKEKELIALACAHVTGCAYCINIHGKGAKKTGSSPEEVAEAIFVATSLKVGSAITHSANALNAYDG</sequence>
<organism evidence="2 3">
    <name type="scientific">Texcoconibacillus texcoconensis</name>
    <dbReference type="NCBI Taxonomy" id="1095777"/>
    <lineage>
        <taxon>Bacteria</taxon>
        <taxon>Bacillati</taxon>
        <taxon>Bacillota</taxon>
        <taxon>Bacilli</taxon>
        <taxon>Bacillales</taxon>
        <taxon>Bacillaceae</taxon>
        <taxon>Texcoconibacillus</taxon>
    </lineage>
</organism>
<proteinExistence type="predicted"/>
<evidence type="ECO:0000259" key="1">
    <source>
        <dbReference type="Pfam" id="PF02627"/>
    </source>
</evidence>
<dbReference type="PANTHER" id="PTHR33930:SF8">
    <property type="entry name" value="4-CARBOXYMUCONOLACTONE DECARBOXYLASE"/>
    <property type="match status" value="1"/>
</dbReference>
<dbReference type="NCBIfam" id="TIGR00778">
    <property type="entry name" value="ahpD_dom"/>
    <property type="match status" value="2"/>
</dbReference>
<dbReference type="Pfam" id="PF02627">
    <property type="entry name" value="CMD"/>
    <property type="match status" value="2"/>
</dbReference>
<accession>A0A840QLN1</accession>